<accession>X1B7J9</accession>
<feature type="non-terminal residue" evidence="2">
    <location>
        <position position="53"/>
    </location>
</feature>
<organism evidence="2">
    <name type="scientific">marine sediment metagenome</name>
    <dbReference type="NCBI Taxonomy" id="412755"/>
    <lineage>
        <taxon>unclassified sequences</taxon>
        <taxon>metagenomes</taxon>
        <taxon>ecological metagenomes</taxon>
    </lineage>
</organism>
<comment type="caution">
    <text evidence="2">The sequence shown here is derived from an EMBL/GenBank/DDBJ whole genome shotgun (WGS) entry which is preliminary data.</text>
</comment>
<dbReference type="AlphaFoldDB" id="X1B7J9"/>
<feature type="compositionally biased region" description="Basic and acidic residues" evidence="1">
    <location>
        <begin position="1"/>
        <end position="16"/>
    </location>
</feature>
<proteinExistence type="predicted"/>
<reference evidence="2" key="1">
    <citation type="journal article" date="2014" name="Front. Microbiol.">
        <title>High frequency of phylogenetically diverse reductive dehalogenase-homologous genes in deep subseafloor sedimentary metagenomes.</title>
        <authorList>
            <person name="Kawai M."/>
            <person name="Futagami T."/>
            <person name="Toyoda A."/>
            <person name="Takaki Y."/>
            <person name="Nishi S."/>
            <person name="Hori S."/>
            <person name="Arai W."/>
            <person name="Tsubouchi T."/>
            <person name="Morono Y."/>
            <person name="Uchiyama I."/>
            <person name="Ito T."/>
            <person name="Fujiyama A."/>
            <person name="Inagaki F."/>
            <person name="Takami H."/>
        </authorList>
    </citation>
    <scope>NUCLEOTIDE SEQUENCE</scope>
    <source>
        <strain evidence="2">Expedition CK06-06</strain>
    </source>
</reference>
<feature type="region of interest" description="Disordered" evidence="1">
    <location>
        <begin position="1"/>
        <end position="23"/>
    </location>
</feature>
<evidence type="ECO:0000256" key="1">
    <source>
        <dbReference type="SAM" id="MobiDB-lite"/>
    </source>
</evidence>
<evidence type="ECO:0000313" key="2">
    <source>
        <dbReference type="EMBL" id="GAG91749.1"/>
    </source>
</evidence>
<name>X1B7J9_9ZZZZ</name>
<dbReference type="EMBL" id="BART01027313">
    <property type="protein sequence ID" value="GAG91749.1"/>
    <property type="molecule type" value="Genomic_DNA"/>
</dbReference>
<gene>
    <name evidence="2" type="ORF">S01H4_48446</name>
</gene>
<protein>
    <submittedName>
        <fullName evidence="2">Uncharacterized protein</fullName>
    </submittedName>
</protein>
<sequence>MEKKDGESIKKDEKRAVISSSGSLKEFEEHVSVSGSAKISGGKINKSIRVSGS</sequence>